<dbReference type="RefSeq" id="WP_103921699.1">
    <property type="nucleotide sequence ID" value="NZ_FMSV02000543.1"/>
</dbReference>
<dbReference type="OrthoDB" id="7065885at2"/>
<gene>
    <name evidence="1" type="ORF">MBHS_04012</name>
</gene>
<organism evidence="1 2">
    <name type="scientific">Candidatus Venteria ishoeyi</name>
    <dbReference type="NCBI Taxonomy" id="1899563"/>
    <lineage>
        <taxon>Bacteria</taxon>
        <taxon>Pseudomonadati</taxon>
        <taxon>Pseudomonadota</taxon>
        <taxon>Gammaproteobacteria</taxon>
        <taxon>Thiotrichales</taxon>
        <taxon>Thiotrichaceae</taxon>
        <taxon>Venteria</taxon>
    </lineage>
</organism>
<proteinExistence type="predicted"/>
<evidence type="ECO:0000313" key="2">
    <source>
        <dbReference type="Proteomes" id="UP000236724"/>
    </source>
</evidence>
<protein>
    <submittedName>
        <fullName evidence="1">Uncharacterized protein</fullName>
    </submittedName>
</protein>
<dbReference type="EMBL" id="FMSV02000543">
    <property type="protein sequence ID" value="SEH08122.1"/>
    <property type="molecule type" value="Genomic_DNA"/>
</dbReference>
<dbReference type="Proteomes" id="UP000236724">
    <property type="component" value="Unassembled WGS sequence"/>
</dbReference>
<keyword evidence="2" id="KW-1185">Reference proteome</keyword>
<evidence type="ECO:0000313" key="1">
    <source>
        <dbReference type="EMBL" id="SEH08122.1"/>
    </source>
</evidence>
<accession>A0A1H6FDH3</accession>
<reference evidence="1 2" key="1">
    <citation type="submission" date="2016-10" db="EMBL/GenBank/DDBJ databases">
        <authorList>
            <person name="de Groot N.N."/>
        </authorList>
    </citation>
    <scope>NUCLEOTIDE SEQUENCE [LARGE SCALE GENOMIC DNA]</scope>
    <source>
        <strain evidence="1">MBHS1</strain>
    </source>
</reference>
<dbReference type="AlphaFoldDB" id="A0A1H6FDH3"/>
<sequence length="87" mass="9872">MQSYNLQTHIGKDGILHLDLPLGLKDADISVMVICQPLSKPAKKLEQMSVWEALQAFRADTDLDALDIDTAIFDDERKCEQERNIML</sequence>
<name>A0A1H6FDH3_9GAMM</name>